<comment type="caution">
    <text evidence="4">The sequence shown here is derived from an EMBL/GenBank/DDBJ whole genome shotgun (WGS) entry which is preliminary data.</text>
</comment>
<dbReference type="AlphaFoldDB" id="A0A2H0LSZ7"/>
<dbReference type="SUPFAM" id="SSF52172">
    <property type="entry name" value="CheY-like"/>
    <property type="match status" value="1"/>
</dbReference>
<dbReference type="CDD" id="cd00156">
    <property type="entry name" value="REC"/>
    <property type="match status" value="1"/>
</dbReference>
<sequence length="125" mass="14328">MASKILLVDDEMLVIKSLDRLLKKAGYEVVTVTDATAALKEVKRSDFDLIISDIRMPGKDGVNLIREIRSLLQSEKRQRIPEIFMTGYASEEVGKEAEKLKVAEYIYKPFDLSQFLNLVRKHVKK</sequence>
<keyword evidence="1 2" id="KW-0597">Phosphoprotein</keyword>
<dbReference type="Proteomes" id="UP000230859">
    <property type="component" value="Unassembled WGS sequence"/>
</dbReference>
<reference evidence="4 5" key="1">
    <citation type="submission" date="2017-09" db="EMBL/GenBank/DDBJ databases">
        <title>Depth-based differentiation of microbial function through sediment-hosted aquifers and enrichment of novel symbionts in the deep terrestrial subsurface.</title>
        <authorList>
            <person name="Probst A.J."/>
            <person name="Ladd B."/>
            <person name="Jarett J.K."/>
            <person name="Geller-Mcgrath D.E."/>
            <person name="Sieber C.M."/>
            <person name="Emerson J.B."/>
            <person name="Anantharaman K."/>
            <person name="Thomas B.C."/>
            <person name="Malmstrom R."/>
            <person name="Stieglmeier M."/>
            <person name="Klingl A."/>
            <person name="Woyke T."/>
            <person name="Ryan C.M."/>
            <person name="Banfield J.F."/>
        </authorList>
    </citation>
    <scope>NUCLEOTIDE SEQUENCE [LARGE SCALE GENOMIC DNA]</scope>
    <source>
        <strain evidence="4">CG11_big_fil_rev_8_21_14_0_20_45_26</strain>
    </source>
</reference>
<dbReference type="Pfam" id="PF00072">
    <property type="entry name" value="Response_reg"/>
    <property type="match status" value="1"/>
</dbReference>
<dbReference type="PROSITE" id="PS50110">
    <property type="entry name" value="RESPONSE_REGULATORY"/>
    <property type="match status" value="1"/>
</dbReference>
<feature type="domain" description="Response regulatory" evidence="3">
    <location>
        <begin position="4"/>
        <end position="123"/>
    </location>
</feature>
<name>A0A2H0LSZ7_9BACT</name>
<dbReference type="GO" id="GO:0000160">
    <property type="term" value="P:phosphorelay signal transduction system"/>
    <property type="evidence" value="ECO:0007669"/>
    <property type="project" value="InterPro"/>
</dbReference>
<dbReference type="EMBL" id="PCVY01000003">
    <property type="protein sequence ID" value="PIQ87550.1"/>
    <property type="molecule type" value="Genomic_DNA"/>
</dbReference>
<dbReference type="InterPro" id="IPR001789">
    <property type="entry name" value="Sig_transdc_resp-reg_receiver"/>
</dbReference>
<protein>
    <submittedName>
        <fullName evidence="4">Response regulator</fullName>
    </submittedName>
</protein>
<gene>
    <name evidence="4" type="ORF">COV74_00315</name>
</gene>
<proteinExistence type="predicted"/>
<evidence type="ECO:0000256" key="2">
    <source>
        <dbReference type="PROSITE-ProRule" id="PRU00169"/>
    </source>
</evidence>
<organism evidence="4 5">
    <name type="scientific">Candidatus Abzuiibacterium crystallinum</name>
    <dbReference type="NCBI Taxonomy" id="1974748"/>
    <lineage>
        <taxon>Bacteria</taxon>
        <taxon>Pseudomonadati</taxon>
        <taxon>Candidatus Omnitrophota</taxon>
        <taxon>Candidatus Abzuiibacterium</taxon>
    </lineage>
</organism>
<dbReference type="InterPro" id="IPR011006">
    <property type="entry name" value="CheY-like_superfamily"/>
</dbReference>
<evidence type="ECO:0000313" key="5">
    <source>
        <dbReference type="Proteomes" id="UP000230859"/>
    </source>
</evidence>
<dbReference type="InterPro" id="IPR050595">
    <property type="entry name" value="Bact_response_regulator"/>
</dbReference>
<dbReference type="PANTHER" id="PTHR44591">
    <property type="entry name" value="STRESS RESPONSE REGULATOR PROTEIN 1"/>
    <property type="match status" value="1"/>
</dbReference>
<evidence type="ECO:0000259" key="3">
    <source>
        <dbReference type="PROSITE" id="PS50110"/>
    </source>
</evidence>
<evidence type="ECO:0000256" key="1">
    <source>
        <dbReference type="ARBA" id="ARBA00022553"/>
    </source>
</evidence>
<feature type="modified residue" description="4-aspartylphosphate" evidence="2">
    <location>
        <position position="53"/>
    </location>
</feature>
<dbReference type="SMART" id="SM00448">
    <property type="entry name" value="REC"/>
    <property type="match status" value="1"/>
</dbReference>
<accession>A0A2H0LSZ7</accession>
<dbReference type="Gene3D" id="3.40.50.2300">
    <property type="match status" value="1"/>
</dbReference>
<evidence type="ECO:0000313" key="4">
    <source>
        <dbReference type="EMBL" id="PIQ87550.1"/>
    </source>
</evidence>
<dbReference type="PANTHER" id="PTHR44591:SF3">
    <property type="entry name" value="RESPONSE REGULATORY DOMAIN-CONTAINING PROTEIN"/>
    <property type="match status" value="1"/>
</dbReference>